<feature type="compositionally biased region" description="Basic and acidic residues" evidence="1">
    <location>
        <begin position="205"/>
        <end position="215"/>
    </location>
</feature>
<feature type="domain" description="Coiled-coil-domain-containing protein 138 coiled-coil" evidence="3">
    <location>
        <begin position="228"/>
        <end position="286"/>
    </location>
</feature>
<evidence type="ECO:0000256" key="1">
    <source>
        <dbReference type="SAM" id="MobiDB-lite"/>
    </source>
</evidence>
<keyword evidence="4" id="KW-1185">Reference proteome</keyword>
<accession>A0A1S3PQ20</accession>
<dbReference type="InterPro" id="IPR048751">
    <property type="entry name" value="CCDC138_CC"/>
</dbReference>
<evidence type="ECO:0000313" key="5">
    <source>
        <dbReference type="RefSeq" id="XP_014029374.1"/>
    </source>
</evidence>
<name>A0A1S3PQ20_SALSA</name>
<dbReference type="STRING" id="8030.ENSSSAP00000055442"/>
<dbReference type="InterPro" id="IPR048750">
    <property type="entry name" value="CCDC138_C"/>
</dbReference>
<feature type="domain" description="Coiled-coil" evidence="2">
    <location>
        <begin position="327"/>
        <end position="612"/>
    </location>
</feature>
<dbReference type="Pfam" id="PF21037">
    <property type="entry name" value="CCDC138_cc"/>
    <property type="match status" value="1"/>
</dbReference>
<sequence length="613" mass="69423">MNNESSESELDVTVERLKMKYLERKRVSTEQKAPALSGRHYHGGQQRVVKSPRSRRTTTREMRGYNRALQELFQAVTNPPDRLYSDCSRGDSEEDLSENYTFSPLLDTQIHYTETDVTLPSSLARTLGSRETESTVDLAREEEMRGEKGGRGVRQQQSSPVLSPSCPSVMGQVYQEMLHIYQQLQAERLSQQQWSAQLQDRENRLLQQEESHSEEVSQLQEQLSERTRENKRLKSSFNSIKELNDNMKKQLNELSEQNKRLENQFRKVQARLENLQRKYEFSMAQKGRENVCQKAIESKPSKPEKKATSKLAKGSVSPAPLRLLALLLDWILDGQMFPPVAGDSRTAQGQQQLSPVVSLHNRCSKVLPLLVEQLQQSSASPDPSGTLTLIKFIYWSLCEIDNSTQPVALSSTLRRLGEEVSRVPAQQQDPNGPLKTRGPPLPPSLYRSLCPHTRLLSSLIILRTVTQADILAQVLDSLHSDLVCVDVRGLFLQYGGVSVLLALLRGGKGGLQTPVDILLQLSAESRYLSEFLSACSTEEFFRTAALLVKNPRLELPLLEKLSIILQKLSKIRKNRQLFERCSLHLLLQEMHRTSDPTLTFLSLNLSSILLNLK</sequence>
<dbReference type="KEGG" id="sasa:106586512"/>
<evidence type="ECO:0000259" key="3">
    <source>
        <dbReference type="Pfam" id="PF21037"/>
    </source>
</evidence>
<dbReference type="OMA" id="SCSNETW"/>
<dbReference type="Proteomes" id="UP001652741">
    <property type="component" value="Chromosome ssa25"/>
</dbReference>
<feature type="compositionally biased region" description="Low complexity" evidence="1">
    <location>
        <begin position="153"/>
        <end position="165"/>
    </location>
</feature>
<dbReference type="PANTHER" id="PTHR34523">
    <property type="entry name" value="COILED-COIL DOMAIN-CONTAINING PROTEIN 138"/>
    <property type="match status" value="1"/>
</dbReference>
<dbReference type="Gene3D" id="1.20.5.340">
    <property type="match status" value="1"/>
</dbReference>
<feature type="region of interest" description="Disordered" evidence="1">
    <location>
        <begin position="420"/>
        <end position="440"/>
    </location>
</feature>
<evidence type="ECO:0000259" key="2">
    <source>
        <dbReference type="Pfam" id="PF21035"/>
    </source>
</evidence>
<proteinExistence type="predicted"/>
<dbReference type="GeneID" id="106586512"/>
<feature type="compositionally biased region" description="Basic and acidic residues" evidence="1">
    <location>
        <begin position="223"/>
        <end position="232"/>
    </location>
</feature>
<feature type="region of interest" description="Disordered" evidence="1">
    <location>
        <begin position="128"/>
        <end position="165"/>
    </location>
</feature>
<feature type="region of interest" description="Disordered" evidence="1">
    <location>
        <begin position="205"/>
        <end position="241"/>
    </location>
</feature>
<gene>
    <name evidence="5" type="primary">LOC106586512</name>
</gene>
<dbReference type="PANTHER" id="PTHR34523:SF1">
    <property type="entry name" value="COILED-COIL DOMAIN-CONTAINING PROTEIN 138"/>
    <property type="match status" value="1"/>
</dbReference>
<dbReference type="RefSeq" id="XP_014029374.1">
    <property type="nucleotide sequence ID" value="XM_014173899.1"/>
</dbReference>
<dbReference type="AlphaFoldDB" id="A0A1S3PQ20"/>
<dbReference type="OrthoDB" id="2161164at2759"/>
<feature type="compositionally biased region" description="Basic and acidic residues" evidence="1">
    <location>
        <begin position="128"/>
        <end position="150"/>
    </location>
</feature>
<dbReference type="Bgee" id="ENSSSAG00000053679">
    <property type="expression patterns" value="Expressed in ovary and 9 other cell types or tissues"/>
</dbReference>
<dbReference type="InterPro" id="IPR038798">
    <property type="entry name" value="CCDC138"/>
</dbReference>
<reference evidence="5" key="1">
    <citation type="submission" date="2025-08" db="UniProtKB">
        <authorList>
            <consortium name="RefSeq"/>
        </authorList>
    </citation>
    <scope>IDENTIFICATION</scope>
</reference>
<organism evidence="4 5">
    <name type="scientific">Salmo salar</name>
    <name type="common">Atlantic salmon</name>
    <dbReference type="NCBI Taxonomy" id="8030"/>
    <lineage>
        <taxon>Eukaryota</taxon>
        <taxon>Metazoa</taxon>
        <taxon>Chordata</taxon>
        <taxon>Craniata</taxon>
        <taxon>Vertebrata</taxon>
        <taxon>Euteleostomi</taxon>
        <taxon>Actinopterygii</taxon>
        <taxon>Neopterygii</taxon>
        <taxon>Teleostei</taxon>
        <taxon>Protacanthopterygii</taxon>
        <taxon>Salmoniformes</taxon>
        <taxon>Salmonidae</taxon>
        <taxon>Salmoninae</taxon>
        <taxon>Salmo</taxon>
    </lineage>
</organism>
<protein>
    <submittedName>
        <fullName evidence="5">Coiled-coil domain-containing protein 138</fullName>
    </submittedName>
</protein>
<evidence type="ECO:0000313" key="4">
    <source>
        <dbReference type="Proteomes" id="UP001652741"/>
    </source>
</evidence>
<dbReference type="PaxDb" id="8030-ENSSSAP00000055442"/>
<feature type="region of interest" description="Disordered" evidence="1">
    <location>
        <begin position="25"/>
        <end position="59"/>
    </location>
</feature>
<dbReference type="Pfam" id="PF21035">
    <property type="entry name" value="CCDC138_C"/>
    <property type="match status" value="1"/>
</dbReference>